<evidence type="ECO:0000313" key="1">
    <source>
        <dbReference type="EMBL" id="CAH1800823.1"/>
    </source>
</evidence>
<dbReference type="Gene3D" id="3.40.50.1110">
    <property type="entry name" value="SGNH hydrolase"/>
    <property type="match status" value="1"/>
</dbReference>
<dbReference type="AlphaFoldDB" id="A0A8S4Q631"/>
<dbReference type="SUPFAM" id="SSF52266">
    <property type="entry name" value="SGNH hydrolase"/>
    <property type="match status" value="1"/>
</dbReference>
<comment type="caution">
    <text evidence="1">The sequence shown here is derived from an EMBL/GenBank/DDBJ whole genome shotgun (WGS) entry which is preliminary data.</text>
</comment>
<evidence type="ECO:0000313" key="2">
    <source>
        <dbReference type="Proteomes" id="UP000749559"/>
    </source>
</evidence>
<protein>
    <submittedName>
        <fullName evidence="1">Uncharacterized protein</fullName>
    </submittedName>
</protein>
<reference evidence="1" key="1">
    <citation type="submission" date="2022-03" db="EMBL/GenBank/DDBJ databases">
        <authorList>
            <person name="Martin C."/>
        </authorList>
    </citation>
    <scope>NUCLEOTIDE SEQUENCE</scope>
</reference>
<keyword evidence="2" id="KW-1185">Reference proteome</keyword>
<dbReference type="Proteomes" id="UP000749559">
    <property type="component" value="Unassembled WGS sequence"/>
</dbReference>
<proteinExistence type="predicted"/>
<dbReference type="OrthoDB" id="6109323at2759"/>
<organism evidence="1 2">
    <name type="scientific">Owenia fusiformis</name>
    <name type="common">Polychaete worm</name>
    <dbReference type="NCBI Taxonomy" id="6347"/>
    <lineage>
        <taxon>Eukaryota</taxon>
        <taxon>Metazoa</taxon>
        <taxon>Spiralia</taxon>
        <taxon>Lophotrochozoa</taxon>
        <taxon>Annelida</taxon>
        <taxon>Polychaeta</taxon>
        <taxon>Sedentaria</taxon>
        <taxon>Canalipalpata</taxon>
        <taxon>Sabellida</taxon>
        <taxon>Oweniida</taxon>
        <taxon>Oweniidae</taxon>
        <taxon>Owenia</taxon>
    </lineage>
</organism>
<dbReference type="EMBL" id="CAIIXF020000012">
    <property type="protein sequence ID" value="CAH1800823.1"/>
    <property type="molecule type" value="Genomic_DNA"/>
</dbReference>
<gene>
    <name evidence="1" type="ORF">OFUS_LOCUS24662</name>
</gene>
<name>A0A8S4Q631_OWEFU</name>
<dbReference type="InterPro" id="IPR036514">
    <property type="entry name" value="SGNH_hydro_sf"/>
</dbReference>
<accession>A0A8S4Q631</accession>
<sequence length="161" mass="18284">MAREDGQEVSGKSLFSYLTEAVYDFKPTMVFQLGGNDLDVKISDSDQVVTAIFSFVNYLIFGMDIQTVVIGHVFRRLKPCYMHYNAKIEAVNNTLTAKASSCNNIYIMPNKGFKDEAEAKHYRDGIHLSHSGNVCFANKIHRKVVFARDHSYAVCKHYFVL</sequence>